<keyword evidence="1" id="KW-0472">Membrane</keyword>
<sequence length="102" mass="11133">MADNVSDNDVFMMFLAAPLALPVVAPLVFSSWEEGREWMIERGFIASADDAVWEVPGWDGAGISGAHIVLLVCLVLFVLALGSILTRRNRNRKIDTEGWGTG</sequence>
<dbReference type="Proteomes" id="UP000182977">
    <property type="component" value="Chromosome I"/>
</dbReference>
<evidence type="ECO:0000313" key="2">
    <source>
        <dbReference type="EMBL" id="SDU32604.1"/>
    </source>
</evidence>
<dbReference type="AlphaFoldDB" id="A0A1H2HL99"/>
<protein>
    <submittedName>
        <fullName evidence="2">Uncharacterized protein</fullName>
    </submittedName>
</protein>
<evidence type="ECO:0000256" key="1">
    <source>
        <dbReference type="SAM" id="Phobius"/>
    </source>
</evidence>
<keyword evidence="1" id="KW-1133">Transmembrane helix</keyword>
<gene>
    <name evidence="2" type="ORF">SAMN04488563_1109</name>
</gene>
<dbReference type="OrthoDB" id="5193482at2"/>
<reference evidence="3" key="1">
    <citation type="submission" date="2016-10" db="EMBL/GenBank/DDBJ databases">
        <authorList>
            <person name="Varghese N."/>
            <person name="Submissions S."/>
        </authorList>
    </citation>
    <scope>NUCLEOTIDE SEQUENCE [LARGE SCALE GENOMIC DNA]</scope>
    <source>
        <strain evidence="3">DSM 45079</strain>
    </source>
</reference>
<dbReference type="RefSeq" id="WP_046767024.1">
    <property type="nucleotide sequence ID" value="NZ_KQ061220.1"/>
</dbReference>
<dbReference type="EMBL" id="LT629791">
    <property type="protein sequence ID" value="SDU32604.1"/>
    <property type="molecule type" value="Genomic_DNA"/>
</dbReference>
<evidence type="ECO:0000313" key="3">
    <source>
        <dbReference type="Proteomes" id="UP000182977"/>
    </source>
</evidence>
<accession>A0A1H2HL99</accession>
<organism evidence="2 3">
    <name type="scientific">Jiangella alkaliphila</name>
    <dbReference type="NCBI Taxonomy" id="419479"/>
    <lineage>
        <taxon>Bacteria</taxon>
        <taxon>Bacillati</taxon>
        <taxon>Actinomycetota</taxon>
        <taxon>Actinomycetes</taxon>
        <taxon>Jiangellales</taxon>
        <taxon>Jiangellaceae</taxon>
        <taxon>Jiangella</taxon>
    </lineage>
</organism>
<feature type="transmembrane region" description="Helical" evidence="1">
    <location>
        <begin position="63"/>
        <end position="85"/>
    </location>
</feature>
<keyword evidence="3" id="KW-1185">Reference proteome</keyword>
<keyword evidence="1" id="KW-0812">Transmembrane</keyword>
<feature type="transmembrane region" description="Helical" evidence="1">
    <location>
        <begin position="12"/>
        <end position="32"/>
    </location>
</feature>
<dbReference type="STRING" id="419479.SAMN04488563_1109"/>
<name>A0A1H2HL99_9ACTN</name>
<proteinExistence type="predicted"/>